<organism evidence="1 2">
    <name type="scientific">Solanum bulbocastanum</name>
    <name type="common">Wild potato</name>
    <dbReference type="NCBI Taxonomy" id="147425"/>
    <lineage>
        <taxon>Eukaryota</taxon>
        <taxon>Viridiplantae</taxon>
        <taxon>Streptophyta</taxon>
        <taxon>Embryophyta</taxon>
        <taxon>Tracheophyta</taxon>
        <taxon>Spermatophyta</taxon>
        <taxon>Magnoliopsida</taxon>
        <taxon>eudicotyledons</taxon>
        <taxon>Gunneridae</taxon>
        <taxon>Pentapetalae</taxon>
        <taxon>asterids</taxon>
        <taxon>lamiids</taxon>
        <taxon>Solanales</taxon>
        <taxon>Solanaceae</taxon>
        <taxon>Solanoideae</taxon>
        <taxon>Solaneae</taxon>
        <taxon>Solanum</taxon>
    </lineage>
</organism>
<accession>A0AAN8YA30</accession>
<dbReference type="AlphaFoldDB" id="A0AAN8YA30"/>
<keyword evidence="2" id="KW-1185">Reference proteome</keyword>
<proteinExistence type="predicted"/>
<protein>
    <submittedName>
        <fullName evidence="1">Uncharacterized protein</fullName>
    </submittedName>
</protein>
<evidence type="ECO:0000313" key="1">
    <source>
        <dbReference type="EMBL" id="KAK6785350.1"/>
    </source>
</evidence>
<comment type="caution">
    <text evidence="1">The sequence shown here is derived from an EMBL/GenBank/DDBJ whole genome shotgun (WGS) entry which is preliminary data.</text>
</comment>
<sequence length="46" mass="5027">MAAGSGARGLRERNIVGLADTGRAVLEGDQGKKSRRCGNRLWSRWI</sequence>
<reference evidence="1 2" key="1">
    <citation type="submission" date="2024-02" db="EMBL/GenBank/DDBJ databases">
        <title>de novo genome assembly of Solanum bulbocastanum strain 11H21.</title>
        <authorList>
            <person name="Hosaka A.J."/>
        </authorList>
    </citation>
    <scope>NUCLEOTIDE SEQUENCE [LARGE SCALE GENOMIC DNA]</scope>
    <source>
        <tissue evidence="1">Young leaves</tissue>
    </source>
</reference>
<name>A0AAN8YA30_SOLBU</name>
<dbReference type="Proteomes" id="UP001371456">
    <property type="component" value="Unassembled WGS sequence"/>
</dbReference>
<dbReference type="EMBL" id="JBANQN010000007">
    <property type="protein sequence ID" value="KAK6785350.1"/>
    <property type="molecule type" value="Genomic_DNA"/>
</dbReference>
<gene>
    <name evidence="1" type="ORF">RDI58_018805</name>
</gene>
<evidence type="ECO:0000313" key="2">
    <source>
        <dbReference type="Proteomes" id="UP001371456"/>
    </source>
</evidence>